<proteinExistence type="predicted"/>
<organism evidence="2">
    <name type="scientific">freshwater metagenome</name>
    <dbReference type="NCBI Taxonomy" id="449393"/>
    <lineage>
        <taxon>unclassified sequences</taxon>
        <taxon>metagenomes</taxon>
        <taxon>ecological metagenomes</taxon>
    </lineage>
</organism>
<gene>
    <name evidence="2" type="ORF">UFOPK2894_00950</name>
</gene>
<evidence type="ECO:0000313" key="2">
    <source>
        <dbReference type="EMBL" id="CAB4777330.1"/>
    </source>
</evidence>
<keyword evidence="1" id="KW-1133">Transmembrane helix</keyword>
<feature type="transmembrane region" description="Helical" evidence="1">
    <location>
        <begin position="38"/>
        <end position="57"/>
    </location>
</feature>
<feature type="transmembrane region" description="Helical" evidence="1">
    <location>
        <begin position="12"/>
        <end position="32"/>
    </location>
</feature>
<keyword evidence="1" id="KW-0472">Membrane</keyword>
<feature type="transmembrane region" description="Helical" evidence="1">
    <location>
        <begin position="77"/>
        <end position="94"/>
    </location>
</feature>
<accession>A0A6J6VYU9</accession>
<reference evidence="2" key="1">
    <citation type="submission" date="2020-05" db="EMBL/GenBank/DDBJ databases">
        <authorList>
            <person name="Chiriac C."/>
            <person name="Salcher M."/>
            <person name="Ghai R."/>
            <person name="Kavagutti S V."/>
        </authorList>
    </citation>
    <scope>NUCLEOTIDE SEQUENCE</scope>
</reference>
<protein>
    <submittedName>
        <fullName evidence="2">Unannotated protein</fullName>
    </submittedName>
</protein>
<evidence type="ECO:0000256" key="1">
    <source>
        <dbReference type="SAM" id="Phobius"/>
    </source>
</evidence>
<dbReference type="AlphaFoldDB" id="A0A6J6VYU9"/>
<dbReference type="EMBL" id="CAEZZQ010000054">
    <property type="protein sequence ID" value="CAB4777330.1"/>
    <property type="molecule type" value="Genomic_DNA"/>
</dbReference>
<sequence>MSRKIPTSASLQLRILYGLPLTISIFAIAYAFTRGKVLVAILAIVVALAIISAEVFFERRLSRVDEAKRESNTIAGMLIGSGLMSLTVGLLIVLRK</sequence>
<keyword evidence="1" id="KW-0812">Transmembrane</keyword>
<name>A0A6J6VYU9_9ZZZZ</name>